<dbReference type="InterPro" id="IPR003959">
    <property type="entry name" value="ATPase_AAA_core"/>
</dbReference>
<dbReference type="GO" id="GO:0003677">
    <property type="term" value="F:DNA binding"/>
    <property type="evidence" value="ECO:0007669"/>
    <property type="project" value="InterPro"/>
</dbReference>
<dbReference type="Proteomes" id="UP000245946">
    <property type="component" value="Unassembled WGS sequence"/>
</dbReference>
<evidence type="ECO:0000256" key="6">
    <source>
        <dbReference type="ARBA" id="ARBA00023242"/>
    </source>
</evidence>
<evidence type="ECO:0000256" key="3">
    <source>
        <dbReference type="ARBA" id="ARBA00022705"/>
    </source>
</evidence>
<dbReference type="FunFam" id="1.10.8.60:FF:000032">
    <property type="entry name" value="Replication factor C subunit 4"/>
    <property type="match status" value="1"/>
</dbReference>
<dbReference type="RefSeq" id="XP_025599930.1">
    <property type="nucleotide sequence ID" value="XM_025741777.1"/>
</dbReference>
<dbReference type="GeneID" id="37269321"/>
<dbReference type="InterPro" id="IPR027417">
    <property type="entry name" value="P-loop_NTPase"/>
</dbReference>
<dbReference type="CDD" id="cd18140">
    <property type="entry name" value="HLD_clamp_RFC"/>
    <property type="match status" value="1"/>
</dbReference>
<dbReference type="GO" id="GO:0003689">
    <property type="term" value="F:DNA clamp loader activity"/>
    <property type="evidence" value="ECO:0007669"/>
    <property type="project" value="TreeGrafter"/>
</dbReference>
<reference evidence="9 10" key="1">
    <citation type="journal article" date="2018" name="Mol. Biol. Evol.">
        <title>Broad Genomic Sampling Reveals a Smut Pathogenic Ancestry of the Fungal Clade Ustilaginomycotina.</title>
        <authorList>
            <person name="Kijpornyongpan T."/>
            <person name="Mondo S.J."/>
            <person name="Barry K."/>
            <person name="Sandor L."/>
            <person name="Lee J."/>
            <person name="Lipzen A."/>
            <person name="Pangilinan J."/>
            <person name="LaButti K."/>
            <person name="Hainaut M."/>
            <person name="Henrissat B."/>
            <person name="Grigoriev I.V."/>
            <person name="Spatafora J.W."/>
            <person name="Aime M.C."/>
        </authorList>
    </citation>
    <scope>NUCLEOTIDE SEQUENCE [LARGE SCALE GENOMIC DNA]</scope>
    <source>
        <strain evidence="9 10">MCA 4186</strain>
    </source>
</reference>
<dbReference type="Gene3D" id="1.20.272.10">
    <property type="match status" value="1"/>
</dbReference>
<dbReference type="SUPFAM" id="SSF48019">
    <property type="entry name" value="post-AAA+ oligomerization domain-like"/>
    <property type="match status" value="1"/>
</dbReference>
<dbReference type="GO" id="GO:0006271">
    <property type="term" value="P:DNA strand elongation involved in DNA replication"/>
    <property type="evidence" value="ECO:0007669"/>
    <property type="project" value="UniProtKB-ARBA"/>
</dbReference>
<gene>
    <name evidence="9" type="ORF">FA09DRAFT_328451</name>
</gene>
<keyword evidence="3" id="KW-0235">DNA replication</keyword>
<dbReference type="Pfam" id="PF21960">
    <property type="entry name" value="RCF1-5-like_lid"/>
    <property type="match status" value="1"/>
</dbReference>
<evidence type="ECO:0000256" key="5">
    <source>
        <dbReference type="ARBA" id="ARBA00022840"/>
    </source>
</evidence>
<dbReference type="OrthoDB" id="4199794at2759"/>
<dbReference type="Pfam" id="PF08542">
    <property type="entry name" value="Rep_fac_C"/>
    <property type="match status" value="1"/>
</dbReference>
<feature type="region of interest" description="Disordered" evidence="7">
    <location>
        <begin position="1"/>
        <end position="25"/>
    </location>
</feature>
<protein>
    <submittedName>
        <fullName evidence="9">Putative RFC2-DNA replication factor C, 41 kd subunit</fullName>
    </submittedName>
</protein>
<evidence type="ECO:0000256" key="1">
    <source>
        <dbReference type="ARBA" id="ARBA00004123"/>
    </source>
</evidence>
<dbReference type="InterPro" id="IPR008921">
    <property type="entry name" value="DNA_pol3_clamp-load_cplx_C"/>
</dbReference>
<dbReference type="Gene3D" id="1.10.8.60">
    <property type="match status" value="1"/>
</dbReference>
<keyword evidence="6" id="KW-0539">Nucleus</keyword>
<dbReference type="Gene3D" id="3.40.50.300">
    <property type="entry name" value="P-loop containing nucleotide triphosphate hydrolases"/>
    <property type="match status" value="1"/>
</dbReference>
<dbReference type="SUPFAM" id="SSF52540">
    <property type="entry name" value="P-loop containing nucleoside triphosphate hydrolases"/>
    <property type="match status" value="1"/>
</dbReference>
<dbReference type="InterPro" id="IPR003593">
    <property type="entry name" value="AAA+_ATPase"/>
</dbReference>
<dbReference type="PANTHER" id="PTHR11669:SF20">
    <property type="entry name" value="REPLICATION FACTOR C SUBUNIT 4"/>
    <property type="match status" value="1"/>
</dbReference>
<keyword evidence="4" id="KW-0547">Nucleotide-binding</keyword>
<dbReference type="InterPro" id="IPR047854">
    <property type="entry name" value="RFC_lid"/>
</dbReference>
<dbReference type="InterPro" id="IPR050238">
    <property type="entry name" value="DNA_Rep/Repair_Clamp_Loader"/>
</dbReference>
<dbReference type="Pfam" id="PF00004">
    <property type="entry name" value="AAA"/>
    <property type="match status" value="1"/>
</dbReference>
<dbReference type="FunFam" id="3.40.50.300:FF:000237">
    <property type="entry name" value="replication factor C subunit 4"/>
    <property type="match status" value="1"/>
</dbReference>
<dbReference type="GO" id="GO:0005663">
    <property type="term" value="C:DNA replication factor C complex"/>
    <property type="evidence" value="ECO:0007669"/>
    <property type="project" value="TreeGrafter"/>
</dbReference>
<proteinExistence type="inferred from homology"/>
<dbReference type="InterPro" id="IPR013748">
    <property type="entry name" value="Rep_factorC_C"/>
</dbReference>
<keyword evidence="5" id="KW-0067">ATP-binding</keyword>
<dbReference type="EMBL" id="KZ819287">
    <property type="protein sequence ID" value="PWN99651.1"/>
    <property type="molecule type" value="Genomic_DNA"/>
</dbReference>
<comment type="similarity">
    <text evidence="2">Belongs to the activator 1 small subunits family.</text>
</comment>
<dbReference type="PANTHER" id="PTHR11669">
    <property type="entry name" value="REPLICATION FACTOR C / DNA POLYMERASE III GAMMA-TAU SUBUNIT"/>
    <property type="match status" value="1"/>
</dbReference>
<dbReference type="AlphaFoldDB" id="A0A316ZDP8"/>
<organism evidence="9 10">
    <name type="scientific">Tilletiopsis washingtonensis</name>
    <dbReference type="NCBI Taxonomy" id="58919"/>
    <lineage>
        <taxon>Eukaryota</taxon>
        <taxon>Fungi</taxon>
        <taxon>Dikarya</taxon>
        <taxon>Basidiomycota</taxon>
        <taxon>Ustilaginomycotina</taxon>
        <taxon>Exobasidiomycetes</taxon>
        <taxon>Entylomatales</taxon>
        <taxon>Entylomatales incertae sedis</taxon>
        <taxon>Tilletiopsis</taxon>
    </lineage>
</organism>
<dbReference type="GO" id="GO:0031391">
    <property type="term" value="C:Elg1 RFC-like complex"/>
    <property type="evidence" value="ECO:0007669"/>
    <property type="project" value="UniProtKB-ARBA"/>
</dbReference>
<evidence type="ECO:0000256" key="2">
    <source>
        <dbReference type="ARBA" id="ARBA00005378"/>
    </source>
</evidence>
<evidence type="ECO:0000256" key="7">
    <source>
        <dbReference type="SAM" id="MobiDB-lite"/>
    </source>
</evidence>
<dbReference type="GO" id="GO:0006281">
    <property type="term" value="P:DNA repair"/>
    <property type="evidence" value="ECO:0007669"/>
    <property type="project" value="TreeGrafter"/>
</dbReference>
<dbReference type="GO" id="GO:0005634">
    <property type="term" value="C:nucleus"/>
    <property type="evidence" value="ECO:0007669"/>
    <property type="project" value="UniProtKB-SubCell"/>
</dbReference>
<comment type="subcellular location">
    <subcellularLocation>
        <location evidence="1">Nucleus</location>
    </subcellularLocation>
</comment>
<dbReference type="STRING" id="58919.A0A316ZDP8"/>
<sequence length="375" mass="41341">MFLPQRPKAGANKSAAQDAQQQARLRPWVEKYRPKTIDDVAAQEHTVAVLRKTLMSANLPHMLFYGPPGTGKTSTILALARQLFGPELLKSRVLELNASDERGISVVREKIKNFAKMAVSNANIDFPCPPYKIIILDEADSMTQDAQSALRRIMEQYSKITRFCLVCNYVTRIIEPLASRCSKFRFRSLDQGSTKERLEAIAQAEDVAFDDGVLDTLIHTSDGDLRRAITYLQSASRLHNSGTSSKTPVTRTSIVEIAGVVPQPVVHALARSLGLDPPPDADGNDEDIEMLAPGPEKTPFEKVQKQCRNIAMEGYSSSQLLIQLHDFVMLHPLLGAKAKARCALAFGEADKALVDGGDEELQFLNLCLKLRTALA</sequence>
<keyword evidence="10" id="KW-1185">Reference proteome</keyword>
<feature type="domain" description="AAA+ ATPase" evidence="8">
    <location>
        <begin position="58"/>
        <end position="190"/>
    </location>
</feature>
<dbReference type="GO" id="GO:0005524">
    <property type="term" value="F:ATP binding"/>
    <property type="evidence" value="ECO:0007669"/>
    <property type="project" value="UniProtKB-KW"/>
</dbReference>
<dbReference type="SMART" id="SM00382">
    <property type="entry name" value="AAA"/>
    <property type="match status" value="1"/>
</dbReference>
<evidence type="ECO:0000313" key="9">
    <source>
        <dbReference type="EMBL" id="PWN99651.1"/>
    </source>
</evidence>
<evidence type="ECO:0000256" key="4">
    <source>
        <dbReference type="ARBA" id="ARBA00022741"/>
    </source>
</evidence>
<dbReference type="GO" id="GO:0016887">
    <property type="term" value="F:ATP hydrolysis activity"/>
    <property type="evidence" value="ECO:0007669"/>
    <property type="project" value="InterPro"/>
</dbReference>
<evidence type="ECO:0000259" key="8">
    <source>
        <dbReference type="SMART" id="SM00382"/>
    </source>
</evidence>
<dbReference type="CDD" id="cd00009">
    <property type="entry name" value="AAA"/>
    <property type="match status" value="1"/>
</dbReference>
<name>A0A316ZDP8_9BASI</name>
<accession>A0A316ZDP8</accession>
<evidence type="ECO:0000313" key="10">
    <source>
        <dbReference type="Proteomes" id="UP000245946"/>
    </source>
</evidence>